<evidence type="ECO:0000256" key="1">
    <source>
        <dbReference type="SAM" id="SignalP"/>
    </source>
</evidence>
<dbReference type="InterPro" id="IPR006059">
    <property type="entry name" value="SBP"/>
</dbReference>
<feature type="chain" id="PRO_5047209582" evidence="1">
    <location>
        <begin position="40"/>
        <end position="407"/>
    </location>
</feature>
<comment type="caution">
    <text evidence="2">The sequence shown here is derived from an EMBL/GenBank/DDBJ whole genome shotgun (WGS) entry which is preliminary data.</text>
</comment>
<keyword evidence="1" id="KW-0732">Signal</keyword>
<name>A0ABR7RNB7_9PROT</name>
<organism evidence="2 3">
    <name type="scientific">Teichococcus aerophilus</name>
    <dbReference type="NCBI Taxonomy" id="1224513"/>
    <lineage>
        <taxon>Bacteria</taxon>
        <taxon>Pseudomonadati</taxon>
        <taxon>Pseudomonadota</taxon>
        <taxon>Alphaproteobacteria</taxon>
        <taxon>Acetobacterales</taxon>
        <taxon>Roseomonadaceae</taxon>
        <taxon>Roseomonas</taxon>
    </lineage>
</organism>
<dbReference type="InterPro" id="IPR006311">
    <property type="entry name" value="TAT_signal"/>
</dbReference>
<feature type="signal peptide" evidence="1">
    <location>
        <begin position="1"/>
        <end position="39"/>
    </location>
</feature>
<proteinExistence type="predicted"/>
<dbReference type="PANTHER" id="PTHR42779">
    <property type="entry name" value="PROTEIN YNJB"/>
    <property type="match status" value="1"/>
</dbReference>
<dbReference type="SUPFAM" id="SSF53850">
    <property type="entry name" value="Periplasmic binding protein-like II"/>
    <property type="match status" value="1"/>
</dbReference>
<dbReference type="Pfam" id="PF13416">
    <property type="entry name" value="SBP_bac_8"/>
    <property type="match status" value="1"/>
</dbReference>
<dbReference type="PANTHER" id="PTHR42779:SF1">
    <property type="entry name" value="PROTEIN YNJB"/>
    <property type="match status" value="1"/>
</dbReference>
<dbReference type="PROSITE" id="PS51318">
    <property type="entry name" value="TAT"/>
    <property type="match status" value="1"/>
</dbReference>
<dbReference type="EMBL" id="JACTVA010000026">
    <property type="protein sequence ID" value="MBC9208100.1"/>
    <property type="molecule type" value="Genomic_DNA"/>
</dbReference>
<sequence>MDSNASRPGVGLSGLGRRSLMALGLGAAAGATIAPGAFAQGTAPALSGKPVTLGVIDAAGNLALTQKVFDAYGSAHADRVSRFAMSRAPAPEVAGKIRAMQRANRIDVDIVIVGNDALSAGLELDLWQNIGGFNDPALNPDMLFDAGARKQSDLARGFGQLISYTPQGPFIQYAPARVANPPRSLQQLLDYAKANPNRVLYPRPANSGIGRTFMMAVPYILGDSDPKDPEKGWTKTWAYLEELNKYIEYYPGGTAAMMREFAQGTRDVMPSTMGWDINPRVLGIVPKDAEVVPIENFRFVSDGHYICIPKGLPQDRLAAAIDFIRFLMTPEQQAVTYDDGYFYPGPARKGVTLDMAPESSQRAMREFGRPIYDQLMQTTPVEAPLEPRPMVAAFRIWDEKVGSQKTR</sequence>
<gene>
    <name evidence="2" type="ORF">IBL26_14745</name>
</gene>
<keyword evidence="3" id="KW-1185">Reference proteome</keyword>
<protein>
    <submittedName>
        <fullName evidence="2">Extracellular solute-binding protein</fullName>
    </submittedName>
</protein>
<reference evidence="2 3" key="1">
    <citation type="journal article" date="2013" name="Int. J. Syst. Evol. Microbiol.">
        <title>Roseomonas aerophila sp. nov., isolated from air.</title>
        <authorList>
            <person name="Kim S.J."/>
            <person name="Weon H.Y."/>
            <person name="Ahn J.H."/>
            <person name="Hong S.B."/>
            <person name="Seok S.J."/>
            <person name="Whang K.S."/>
            <person name="Kwon S.W."/>
        </authorList>
    </citation>
    <scope>NUCLEOTIDE SEQUENCE [LARGE SCALE GENOMIC DNA]</scope>
    <source>
        <strain evidence="2 3">NBRC 108923</strain>
    </source>
</reference>
<dbReference type="Gene3D" id="3.40.190.10">
    <property type="entry name" value="Periplasmic binding protein-like II"/>
    <property type="match status" value="2"/>
</dbReference>
<accession>A0ABR7RNB7</accession>
<dbReference type="RefSeq" id="WP_187785259.1">
    <property type="nucleotide sequence ID" value="NZ_JACTVA010000026.1"/>
</dbReference>
<dbReference type="Proteomes" id="UP000626026">
    <property type="component" value="Unassembled WGS sequence"/>
</dbReference>
<evidence type="ECO:0000313" key="3">
    <source>
        <dbReference type="Proteomes" id="UP000626026"/>
    </source>
</evidence>
<evidence type="ECO:0000313" key="2">
    <source>
        <dbReference type="EMBL" id="MBC9208100.1"/>
    </source>
</evidence>